<evidence type="ECO:0000256" key="6">
    <source>
        <dbReference type="ARBA" id="ARBA00022801"/>
    </source>
</evidence>
<dbReference type="SMART" id="SM00020">
    <property type="entry name" value="Tryp_SPc"/>
    <property type="match status" value="1"/>
</dbReference>
<dbReference type="PROSITE" id="PS51257">
    <property type="entry name" value="PROKAR_LIPOPROTEIN"/>
    <property type="match status" value="1"/>
</dbReference>
<reference evidence="13 14" key="1">
    <citation type="submission" date="2019-07" db="EMBL/GenBank/DDBJ databases">
        <title>Whole genome shotgun sequence of Deinococcus cellulosilyticus NBRC 106333.</title>
        <authorList>
            <person name="Hosoyama A."/>
            <person name="Uohara A."/>
            <person name="Ohji S."/>
            <person name="Ichikawa N."/>
        </authorList>
    </citation>
    <scope>NUCLEOTIDE SEQUENCE [LARGE SCALE GENOMIC DNA]</scope>
    <source>
        <strain evidence="13 14">NBRC 106333</strain>
    </source>
</reference>
<keyword evidence="3" id="KW-0964">Secreted</keyword>
<dbReference type="EMBL" id="BJXB01000002">
    <property type="protein sequence ID" value="GEM44906.1"/>
    <property type="molecule type" value="Genomic_DNA"/>
</dbReference>
<comment type="subcellular location">
    <subcellularLocation>
        <location evidence="1">Secreted</location>
    </subcellularLocation>
</comment>
<comment type="caution">
    <text evidence="13">The sequence shown here is derived from an EMBL/GenBank/DDBJ whole genome shotgun (WGS) entry which is preliminary data.</text>
</comment>
<dbReference type="Pfam" id="PF00089">
    <property type="entry name" value="Trypsin"/>
    <property type="match status" value="1"/>
</dbReference>
<evidence type="ECO:0000256" key="4">
    <source>
        <dbReference type="ARBA" id="ARBA00022670"/>
    </source>
</evidence>
<evidence type="ECO:0000256" key="9">
    <source>
        <dbReference type="ARBA" id="ARBA00023157"/>
    </source>
</evidence>
<dbReference type="FunFam" id="2.40.10.10:FF:000146">
    <property type="entry name" value="Serine protease 53"/>
    <property type="match status" value="1"/>
</dbReference>
<dbReference type="InterPro" id="IPR033116">
    <property type="entry name" value="TRYPSIN_SER"/>
</dbReference>
<dbReference type="Gene3D" id="2.40.10.10">
    <property type="entry name" value="Trypsin-like serine proteases"/>
    <property type="match status" value="1"/>
</dbReference>
<evidence type="ECO:0000259" key="12">
    <source>
        <dbReference type="PROSITE" id="PS50240"/>
    </source>
</evidence>
<dbReference type="PROSITE" id="PS00135">
    <property type="entry name" value="TRYPSIN_SER"/>
    <property type="match status" value="1"/>
</dbReference>
<evidence type="ECO:0000313" key="14">
    <source>
        <dbReference type="Proteomes" id="UP000321306"/>
    </source>
</evidence>
<keyword evidence="6 10" id="KW-0378">Hydrolase</keyword>
<protein>
    <recommendedName>
        <fullName evidence="12">Peptidase S1 domain-containing protein</fullName>
    </recommendedName>
</protein>
<organism evidence="13 14">
    <name type="scientific">Deinococcus cellulosilyticus (strain DSM 18568 / NBRC 106333 / KACC 11606 / 5516J-15)</name>
    <dbReference type="NCBI Taxonomy" id="1223518"/>
    <lineage>
        <taxon>Bacteria</taxon>
        <taxon>Thermotogati</taxon>
        <taxon>Deinococcota</taxon>
        <taxon>Deinococci</taxon>
        <taxon>Deinococcales</taxon>
        <taxon>Deinococcaceae</taxon>
        <taxon>Deinococcus</taxon>
    </lineage>
</organism>
<dbReference type="InterPro" id="IPR001254">
    <property type="entry name" value="Trypsin_dom"/>
</dbReference>
<dbReference type="Proteomes" id="UP000321306">
    <property type="component" value="Unassembled WGS sequence"/>
</dbReference>
<evidence type="ECO:0000256" key="5">
    <source>
        <dbReference type="ARBA" id="ARBA00022729"/>
    </source>
</evidence>
<dbReference type="AlphaFoldDB" id="A0A511MXP6"/>
<evidence type="ECO:0000256" key="3">
    <source>
        <dbReference type="ARBA" id="ARBA00022525"/>
    </source>
</evidence>
<keyword evidence="5 11" id="KW-0732">Signal</keyword>
<dbReference type="RefSeq" id="WP_246130516.1">
    <property type="nucleotide sequence ID" value="NZ_BJXB01000002.1"/>
</dbReference>
<evidence type="ECO:0000256" key="2">
    <source>
        <dbReference type="ARBA" id="ARBA00007664"/>
    </source>
</evidence>
<dbReference type="PANTHER" id="PTHR24276">
    <property type="entry name" value="POLYSERASE-RELATED"/>
    <property type="match status" value="1"/>
</dbReference>
<keyword evidence="14" id="KW-1185">Reference proteome</keyword>
<dbReference type="PRINTS" id="PR00722">
    <property type="entry name" value="CHYMOTRYPSIN"/>
</dbReference>
<dbReference type="InterPro" id="IPR050430">
    <property type="entry name" value="Peptidase_S1"/>
</dbReference>
<dbReference type="InterPro" id="IPR018114">
    <property type="entry name" value="TRYPSIN_HIS"/>
</dbReference>
<evidence type="ECO:0000256" key="8">
    <source>
        <dbReference type="ARBA" id="ARBA00023145"/>
    </source>
</evidence>
<evidence type="ECO:0000256" key="10">
    <source>
        <dbReference type="RuleBase" id="RU363034"/>
    </source>
</evidence>
<feature type="chain" id="PRO_5022130682" description="Peptidase S1 domain-containing protein" evidence="11">
    <location>
        <begin position="22"/>
        <end position="271"/>
    </location>
</feature>
<dbReference type="PROSITE" id="PS50240">
    <property type="entry name" value="TRYPSIN_DOM"/>
    <property type="match status" value="1"/>
</dbReference>
<dbReference type="InterPro" id="IPR009003">
    <property type="entry name" value="Peptidase_S1_PA"/>
</dbReference>
<dbReference type="GO" id="GO:0005576">
    <property type="term" value="C:extracellular region"/>
    <property type="evidence" value="ECO:0007669"/>
    <property type="project" value="UniProtKB-SubCell"/>
</dbReference>
<keyword evidence="9" id="KW-1015">Disulfide bond</keyword>
<evidence type="ECO:0000256" key="1">
    <source>
        <dbReference type="ARBA" id="ARBA00004613"/>
    </source>
</evidence>
<dbReference type="PROSITE" id="PS00134">
    <property type="entry name" value="TRYPSIN_HIS"/>
    <property type="match status" value="1"/>
</dbReference>
<evidence type="ECO:0000256" key="7">
    <source>
        <dbReference type="ARBA" id="ARBA00022825"/>
    </source>
</evidence>
<dbReference type="InterPro" id="IPR043504">
    <property type="entry name" value="Peptidase_S1_PA_chymotrypsin"/>
</dbReference>
<dbReference type="GO" id="GO:0006508">
    <property type="term" value="P:proteolysis"/>
    <property type="evidence" value="ECO:0007669"/>
    <property type="project" value="UniProtKB-KW"/>
</dbReference>
<dbReference type="GO" id="GO:0004252">
    <property type="term" value="F:serine-type endopeptidase activity"/>
    <property type="evidence" value="ECO:0007669"/>
    <property type="project" value="InterPro"/>
</dbReference>
<dbReference type="SUPFAM" id="SSF50494">
    <property type="entry name" value="Trypsin-like serine proteases"/>
    <property type="match status" value="1"/>
</dbReference>
<keyword evidence="8" id="KW-0865">Zymogen</keyword>
<evidence type="ECO:0000313" key="13">
    <source>
        <dbReference type="EMBL" id="GEM44906.1"/>
    </source>
</evidence>
<name>A0A511MXP6_DEIC1</name>
<proteinExistence type="inferred from homology"/>
<dbReference type="InterPro" id="IPR001314">
    <property type="entry name" value="Peptidase_S1A"/>
</dbReference>
<comment type="similarity">
    <text evidence="2">Belongs to the peptidase S1 family.</text>
</comment>
<sequence length="271" mass="28341">MIKLRSLMALALAATALTACGSVGTPEAAAENSNNEVAPQIVYGTVSAVGSRPYMVAVQRSSYLTRNWCGGSLIASNWVMTAAHCVKGFSASGIKVRAGVYNLANSSEGQTVSVSNIYIHPSYSNVGYGYDIALLKLSANVTHQYASPGAIPSSTVDSTLVQSGQMATVSGWGITEYGSSSNQLREVTIPITPDGSQCGGTPANTICGPYYQGKDSCNGDSGGPLARRYNNRNYILGIVSYGPEECRGEGVYTRVGKYASWIQSISGVSAQ</sequence>
<dbReference type="PANTHER" id="PTHR24276:SF98">
    <property type="entry name" value="FI18310P1-RELATED"/>
    <property type="match status" value="1"/>
</dbReference>
<evidence type="ECO:0000256" key="11">
    <source>
        <dbReference type="SAM" id="SignalP"/>
    </source>
</evidence>
<keyword evidence="7 10" id="KW-0720">Serine protease</keyword>
<dbReference type="CDD" id="cd00190">
    <property type="entry name" value="Tryp_SPc"/>
    <property type="match status" value="1"/>
</dbReference>
<gene>
    <name evidence="13" type="ORF">DC3_05410</name>
</gene>
<feature type="domain" description="Peptidase S1" evidence="12">
    <location>
        <begin position="41"/>
        <end position="267"/>
    </location>
</feature>
<accession>A0A511MXP6</accession>
<keyword evidence="4 10" id="KW-0645">Protease</keyword>
<feature type="signal peptide" evidence="11">
    <location>
        <begin position="1"/>
        <end position="21"/>
    </location>
</feature>